<feature type="region of interest" description="Disordered" evidence="1">
    <location>
        <begin position="1"/>
        <end position="23"/>
    </location>
</feature>
<dbReference type="AlphaFoldDB" id="A0A381U2B1"/>
<sequence length="23" mass="2695">PRKNLPRKTRIPEVKSLARKPLP</sequence>
<feature type="non-terminal residue" evidence="2">
    <location>
        <position position="1"/>
    </location>
</feature>
<gene>
    <name evidence="2" type="ORF">METZ01_LOCUS75220</name>
</gene>
<feature type="non-terminal residue" evidence="2">
    <location>
        <position position="23"/>
    </location>
</feature>
<proteinExistence type="predicted"/>
<name>A0A381U2B1_9ZZZZ</name>
<accession>A0A381U2B1</accession>
<evidence type="ECO:0000313" key="2">
    <source>
        <dbReference type="EMBL" id="SVA22366.1"/>
    </source>
</evidence>
<evidence type="ECO:0000256" key="1">
    <source>
        <dbReference type="SAM" id="MobiDB-lite"/>
    </source>
</evidence>
<organism evidence="2">
    <name type="scientific">marine metagenome</name>
    <dbReference type="NCBI Taxonomy" id="408172"/>
    <lineage>
        <taxon>unclassified sequences</taxon>
        <taxon>metagenomes</taxon>
        <taxon>ecological metagenomes</taxon>
    </lineage>
</organism>
<protein>
    <submittedName>
        <fullName evidence="2">Uncharacterized protein</fullName>
    </submittedName>
</protein>
<dbReference type="EMBL" id="UINC01005602">
    <property type="protein sequence ID" value="SVA22366.1"/>
    <property type="molecule type" value="Genomic_DNA"/>
</dbReference>
<reference evidence="2" key="1">
    <citation type="submission" date="2018-05" db="EMBL/GenBank/DDBJ databases">
        <authorList>
            <person name="Lanie J.A."/>
            <person name="Ng W.-L."/>
            <person name="Kazmierczak K.M."/>
            <person name="Andrzejewski T.M."/>
            <person name="Davidsen T.M."/>
            <person name="Wayne K.J."/>
            <person name="Tettelin H."/>
            <person name="Glass J.I."/>
            <person name="Rusch D."/>
            <person name="Podicherti R."/>
            <person name="Tsui H.-C.T."/>
            <person name="Winkler M.E."/>
        </authorList>
    </citation>
    <scope>NUCLEOTIDE SEQUENCE</scope>
</reference>